<dbReference type="PANTHER" id="PTHR47723:SF23">
    <property type="entry name" value="REVERSE TRANSCRIPTASE-LIKE PROTEIN"/>
    <property type="match status" value="1"/>
</dbReference>
<dbReference type="InterPro" id="IPR053151">
    <property type="entry name" value="RNase_H-like"/>
</dbReference>
<evidence type="ECO:0000259" key="1">
    <source>
        <dbReference type="Pfam" id="PF13456"/>
    </source>
</evidence>
<dbReference type="GO" id="GO:0003676">
    <property type="term" value="F:nucleic acid binding"/>
    <property type="evidence" value="ECO:0007669"/>
    <property type="project" value="InterPro"/>
</dbReference>
<dbReference type="Gene3D" id="3.30.420.10">
    <property type="entry name" value="Ribonuclease H-like superfamily/Ribonuclease H"/>
    <property type="match status" value="1"/>
</dbReference>
<protein>
    <recommendedName>
        <fullName evidence="1">RNase H type-1 domain-containing protein</fullName>
    </recommendedName>
</protein>
<evidence type="ECO:0000313" key="3">
    <source>
        <dbReference type="Proteomes" id="UP001280121"/>
    </source>
</evidence>
<dbReference type="InterPro" id="IPR012337">
    <property type="entry name" value="RNaseH-like_sf"/>
</dbReference>
<gene>
    <name evidence="2" type="ORF">Ddye_025845</name>
</gene>
<dbReference type="Proteomes" id="UP001280121">
    <property type="component" value="Unassembled WGS sequence"/>
</dbReference>
<dbReference type="InterPro" id="IPR044730">
    <property type="entry name" value="RNase_H-like_dom_plant"/>
</dbReference>
<evidence type="ECO:0000313" key="2">
    <source>
        <dbReference type="EMBL" id="KAK2638050.1"/>
    </source>
</evidence>
<feature type="domain" description="RNase H type-1" evidence="1">
    <location>
        <begin position="85"/>
        <end position="188"/>
    </location>
</feature>
<dbReference type="Pfam" id="PF13456">
    <property type="entry name" value="RVT_3"/>
    <property type="match status" value="1"/>
</dbReference>
<organism evidence="2 3">
    <name type="scientific">Dipteronia dyeriana</name>
    <dbReference type="NCBI Taxonomy" id="168575"/>
    <lineage>
        <taxon>Eukaryota</taxon>
        <taxon>Viridiplantae</taxon>
        <taxon>Streptophyta</taxon>
        <taxon>Embryophyta</taxon>
        <taxon>Tracheophyta</taxon>
        <taxon>Spermatophyta</taxon>
        <taxon>Magnoliopsida</taxon>
        <taxon>eudicotyledons</taxon>
        <taxon>Gunneridae</taxon>
        <taxon>Pentapetalae</taxon>
        <taxon>rosids</taxon>
        <taxon>malvids</taxon>
        <taxon>Sapindales</taxon>
        <taxon>Sapindaceae</taxon>
        <taxon>Hippocastanoideae</taxon>
        <taxon>Acereae</taxon>
        <taxon>Dipteronia</taxon>
    </lineage>
</organism>
<dbReference type="GO" id="GO:0004523">
    <property type="term" value="F:RNA-DNA hybrid ribonuclease activity"/>
    <property type="evidence" value="ECO:0007669"/>
    <property type="project" value="InterPro"/>
</dbReference>
<keyword evidence="3" id="KW-1185">Reference proteome</keyword>
<sequence>MVFWVVWFFQNQATLEGGKIVFVDALSLLWRFVREVDSLQSGTMKNSMDELQTLQRLYVSGRPPKASRILEVNWRPPPPGCLKVNTDGVAFGSPGLTGCAGFFRTCRDFVKDCFAFEAELAAAVYTIDYTWTFGWRWLWLESDSTFVVDILRSRSRKVPWRWRPAWDRCLGLISKMDFVVTHIYREDLSSVEAEEDSIELKDRCVCFLDKSLEFISLNPNLGDPG</sequence>
<dbReference type="InterPro" id="IPR002156">
    <property type="entry name" value="RNaseH_domain"/>
</dbReference>
<dbReference type="PANTHER" id="PTHR47723">
    <property type="entry name" value="OS05G0353850 PROTEIN"/>
    <property type="match status" value="1"/>
</dbReference>
<name>A0AAD9TM43_9ROSI</name>
<dbReference type="InterPro" id="IPR036397">
    <property type="entry name" value="RNaseH_sf"/>
</dbReference>
<dbReference type="SUPFAM" id="SSF53098">
    <property type="entry name" value="Ribonuclease H-like"/>
    <property type="match status" value="1"/>
</dbReference>
<comment type="caution">
    <text evidence="2">The sequence shown here is derived from an EMBL/GenBank/DDBJ whole genome shotgun (WGS) entry which is preliminary data.</text>
</comment>
<reference evidence="2" key="1">
    <citation type="journal article" date="2023" name="Plant J.">
        <title>Genome sequences and population genomics provide insights into the demographic history, inbreeding, and mutation load of two 'living fossil' tree species of Dipteronia.</title>
        <authorList>
            <person name="Feng Y."/>
            <person name="Comes H.P."/>
            <person name="Chen J."/>
            <person name="Zhu S."/>
            <person name="Lu R."/>
            <person name="Zhang X."/>
            <person name="Li P."/>
            <person name="Qiu J."/>
            <person name="Olsen K.M."/>
            <person name="Qiu Y."/>
        </authorList>
    </citation>
    <scope>NUCLEOTIDE SEQUENCE</scope>
    <source>
        <strain evidence="2">KIB01</strain>
    </source>
</reference>
<accession>A0AAD9TM43</accession>
<dbReference type="EMBL" id="JANJYI010000008">
    <property type="protein sequence ID" value="KAK2638050.1"/>
    <property type="molecule type" value="Genomic_DNA"/>
</dbReference>
<proteinExistence type="predicted"/>
<dbReference type="CDD" id="cd06222">
    <property type="entry name" value="RNase_H_like"/>
    <property type="match status" value="1"/>
</dbReference>
<dbReference type="AlphaFoldDB" id="A0AAD9TM43"/>